<sequence length="183" mass="21478">MYAIEILVKEHENIKKFTDQMERICINIMDGAELNTELFRKAIVFIREYADGHHHGKEEKILFQYMIDNLGSVANTLVRNGMLVEHDLARLNVLEMENAINRYEESHSTKDKLDIISNMMGYVYLLRRHIDKEDGVVYPYAENNLSQVLLNEVDAKSREIEDGVLERDDYAEHLRFLESLIEM</sequence>
<proteinExistence type="predicted"/>
<feature type="domain" description="Hemerythrin-like" evidence="1">
    <location>
        <begin position="3"/>
        <end position="141"/>
    </location>
</feature>
<evidence type="ECO:0000313" key="3">
    <source>
        <dbReference type="Proteomes" id="UP000767291"/>
    </source>
</evidence>
<accession>A0ABS4EC53</accession>
<protein>
    <submittedName>
        <fullName evidence="2">Hemerythrin-like domain-containing protein</fullName>
    </submittedName>
</protein>
<gene>
    <name evidence="2" type="ORF">J2Z43_001913</name>
</gene>
<dbReference type="RefSeq" id="WP_209456941.1">
    <property type="nucleotide sequence ID" value="NZ_BAAACS010000011.1"/>
</dbReference>
<dbReference type="EMBL" id="JAGGJX010000003">
    <property type="protein sequence ID" value="MBP1855518.1"/>
    <property type="molecule type" value="Genomic_DNA"/>
</dbReference>
<dbReference type="Gene3D" id="1.20.120.520">
    <property type="entry name" value="nmb1532 protein domain like"/>
    <property type="match status" value="1"/>
</dbReference>
<organism evidence="2 3">
    <name type="scientific">Metaclostridioides mangenotii</name>
    <dbReference type="NCBI Taxonomy" id="1540"/>
    <lineage>
        <taxon>Bacteria</taxon>
        <taxon>Bacillati</taxon>
        <taxon>Bacillota</taxon>
        <taxon>Clostridia</taxon>
        <taxon>Peptostreptococcales</taxon>
        <taxon>Peptostreptococcaceae</taxon>
        <taxon>Metaclostridioides</taxon>
    </lineage>
</organism>
<keyword evidence="3" id="KW-1185">Reference proteome</keyword>
<comment type="caution">
    <text evidence="2">The sequence shown here is derived from an EMBL/GenBank/DDBJ whole genome shotgun (WGS) entry which is preliminary data.</text>
</comment>
<evidence type="ECO:0000313" key="2">
    <source>
        <dbReference type="EMBL" id="MBP1855518.1"/>
    </source>
</evidence>
<evidence type="ECO:0000259" key="1">
    <source>
        <dbReference type="Pfam" id="PF01814"/>
    </source>
</evidence>
<name>A0ABS4EC53_9FIRM</name>
<dbReference type="InterPro" id="IPR012312">
    <property type="entry name" value="Hemerythrin-like"/>
</dbReference>
<dbReference type="PANTHER" id="PTHR39966">
    <property type="entry name" value="BLL2471 PROTEIN-RELATED"/>
    <property type="match status" value="1"/>
</dbReference>
<dbReference type="Proteomes" id="UP000767291">
    <property type="component" value="Unassembled WGS sequence"/>
</dbReference>
<dbReference type="Pfam" id="PF01814">
    <property type="entry name" value="Hemerythrin"/>
    <property type="match status" value="1"/>
</dbReference>
<reference evidence="2 3" key="1">
    <citation type="submission" date="2021-03" db="EMBL/GenBank/DDBJ databases">
        <title>Genomic Encyclopedia of Type Strains, Phase IV (KMG-IV): sequencing the most valuable type-strain genomes for metagenomic binning, comparative biology and taxonomic classification.</title>
        <authorList>
            <person name="Goeker M."/>
        </authorList>
    </citation>
    <scope>NUCLEOTIDE SEQUENCE [LARGE SCALE GENOMIC DNA]</scope>
    <source>
        <strain evidence="2 3">DSM 1289</strain>
    </source>
</reference>
<dbReference type="PANTHER" id="PTHR39966:SF1">
    <property type="entry name" value="HEMERYTHRIN-LIKE DOMAIN-CONTAINING PROTEIN"/>
    <property type="match status" value="1"/>
</dbReference>